<organism evidence="1 2">
    <name type="scientific">Candidatus Nitrosomaritimum aestuariumsis</name>
    <dbReference type="NCBI Taxonomy" id="3342354"/>
    <lineage>
        <taxon>Archaea</taxon>
        <taxon>Nitrososphaerota</taxon>
        <taxon>Nitrososphaeria</taxon>
        <taxon>Nitrosopumilales</taxon>
        <taxon>Nitrosopumilaceae</taxon>
        <taxon>Candidatus Nitrosomaritimum</taxon>
    </lineage>
</organism>
<comment type="caution">
    <text evidence="1">The sequence shown here is derived from an EMBL/GenBank/DDBJ whole genome shotgun (WGS) entry which is preliminary data.</text>
</comment>
<evidence type="ECO:0000313" key="2">
    <source>
        <dbReference type="Proteomes" id="UP000559653"/>
    </source>
</evidence>
<gene>
    <name evidence="1" type="ORF">H2B03_06425</name>
</gene>
<proteinExistence type="predicted"/>
<dbReference type="EMBL" id="JACEMZ010000043">
    <property type="protein sequence ID" value="MBA4452784.1"/>
    <property type="molecule type" value="Genomic_DNA"/>
</dbReference>
<sequence>MTKLRCSDYGFECNFITEGDVDTVVSEFGKHSDKEHGIEYTKEALMYQFISQKENKK</sequence>
<reference evidence="1 2" key="1">
    <citation type="journal article" date="2020" name="Appl. Environ. Microbiol.">
        <title>Genomic Characteristics of a Novel Species of Ammonia-Oxidizing Archaea from the Jiulong River Estuary.</title>
        <authorList>
            <person name="Zou D."/>
            <person name="Wan R."/>
            <person name="Han L."/>
            <person name="Xu M.N."/>
            <person name="Liu Y."/>
            <person name="Liu H."/>
            <person name="Kao S.J."/>
            <person name="Li M."/>
        </authorList>
    </citation>
    <scope>NUCLEOTIDE SEQUENCE [LARGE SCALE GENOMIC DNA]</scope>
    <source>
        <strain evidence="1">W1bin1</strain>
    </source>
</reference>
<dbReference type="Proteomes" id="UP000559653">
    <property type="component" value="Unassembled WGS sequence"/>
</dbReference>
<protein>
    <submittedName>
        <fullName evidence="1">DUF1059 domain-containing protein</fullName>
    </submittedName>
</protein>
<evidence type="ECO:0000313" key="1">
    <source>
        <dbReference type="EMBL" id="MBA4452784.1"/>
    </source>
</evidence>
<accession>A0AC60VYY6</accession>
<name>A0AC60VYY6_9ARCH</name>